<evidence type="ECO:0000256" key="6">
    <source>
        <dbReference type="SAM" id="Phobius"/>
    </source>
</evidence>
<dbReference type="Pfam" id="PF00854">
    <property type="entry name" value="PTR2"/>
    <property type="match status" value="1"/>
</dbReference>
<proteinExistence type="inferred from homology"/>
<name>A0AAD4V5Z6_PRUDU</name>
<evidence type="ECO:0000313" key="8">
    <source>
        <dbReference type="Proteomes" id="UP001054821"/>
    </source>
</evidence>
<dbReference type="PANTHER" id="PTHR11654">
    <property type="entry name" value="OLIGOPEPTIDE TRANSPORTER-RELATED"/>
    <property type="match status" value="1"/>
</dbReference>
<dbReference type="InterPro" id="IPR000109">
    <property type="entry name" value="POT_fam"/>
</dbReference>
<sequence>MRWRWGLGIPTISVALLVVAFVIGSPLYIKLKSGGSPLVRLAQVIVAAFKKRNAQLPKDLCYENGELDASISLHGKLLHTGQLR</sequence>
<dbReference type="GO" id="GO:0022857">
    <property type="term" value="F:transmembrane transporter activity"/>
    <property type="evidence" value="ECO:0007669"/>
    <property type="project" value="InterPro"/>
</dbReference>
<dbReference type="Gene3D" id="1.20.1250.20">
    <property type="entry name" value="MFS general substrate transporter like domains"/>
    <property type="match status" value="1"/>
</dbReference>
<keyword evidence="4 6" id="KW-1133">Transmembrane helix</keyword>
<organism evidence="7 8">
    <name type="scientific">Prunus dulcis</name>
    <name type="common">Almond</name>
    <name type="synonym">Amygdalus dulcis</name>
    <dbReference type="NCBI Taxonomy" id="3755"/>
    <lineage>
        <taxon>Eukaryota</taxon>
        <taxon>Viridiplantae</taxon>
        <taxon>Streptophyta</taxon>
        <taxon>Embryophyta</taxon>
        <taxon>Tracheophyta</taxon>
        <taxon>Spermatophyta</taxon>
        <taxon>Magnoliopsida</taxon>
        <taxon>eudicotyledons</taxon>
        <taxon>Gunneridae</taxon>
        <taxon>Pentapetalae</taxon>
        <taxon>rosids</taxon>
        <taxon>fabids</taxon>
        <taxon>Rosales</taxon>
        <taxon>Rosaceae</taxon>
        <taxon>Amygdaloideae</taxon>
        <taxon>Amygdaleae</taxon>
        <taxon>Prunus</taxon>
    </lineage>
</organism>
<dbReference type="Proteomes" id="UP001054821">
    <property type="component" value="Chromosome 7"/>
</dbReference>
<dbReference type="EMBL" id="JAJFAZ020000007">
    <property type="protein sequence ID" value="KAI5317972.1"/>
    <property type="molecule type" value="Genomic_DNA"/>
</dbReference>
<evidence type="ECO:0000256" key="2">
    <source>
        <dbReference type="ARBA" id="ARBA00005982"/>
    </source>
</evidence>
<evidence type="ECO:0000256" key="1">
    <source>
        <dbReference type="ARBA" id="ARBA00004141"/>
    </source>
</evidence>
<evidence type="ECO:0000256" key="3">
    <source>
        <dbReference type="ARBA" id="ARBA00022692"/>
    </source>
</evidence>
<evidence type="ECO:0000313" key="7">
    <source>
        <dbReference type="EMBL" id="KAI5317972.1"/>
    </source>
</evidence>
<reference evidence="7 8" key="1">
    <citation type="journal article" date="2022" name="G3 (Bethesda)">
        <title>Whole-genome sequence and methylome profiling of the almond [Prunus dulcis (Mill.) D.A. Webb] cultivar 'Nonpareil'.</title>
        <authorList>
            <person name="D'Amico-Willman K.M."/>
            <person name="Ouma W.Z."/>
            <person name="Meulia T."/>
            <person name="Sideli G.M."/>
            <person name="Gradziel T.M."/>
            <person name="Fresnedo-Ramirez J."/>
        </authorList>
    </citation>
    <scope>NUCLEOTIDE SEQUENCE [LARGE SCALE GENOMIC DNA]</scope>
    <source>
        <strain evidence="7">Clone GOH B32 T37-40</strain>
    </source>
</reference>
<protein>
    <submittedName>
        <fullName evidence="7">Uncharacterized protein</fullName>
    </submittedName>
</protein>
<dbReference type="InterPro" id="IPR036259">
    <property type="entry name" value="MFS_trans_sf"/>
</dbReference>
<comment type="similarity">
    <text evidence="2">Belongs to the major facilitator superfamily. Proton-dependent oligopeptide transporter (POT/PTR) (TC 2.A.17) family.</text>
</comment>
<feature type="transmembrane region" description="Helical" evidence="6">
    <location>
        <begin position="7"/>
        <end position="29"/>
    </location>
</feature>
<evidence type="ECO:0000256" key="5">
    <source>
        <dbReference type="ARBA" id="ARBA00023136"/>
    </source>
</evidence>
<dbReference type="GO" id="GO:0016020">
    <property type="term" value="C:membrane"/>
    <property type="evidence" value="ECO:0007669"/>
    <property type="project" value="UniProtKB-SubCell"/>
</dbReference>
<evidence type="ECO:0000256" key="4">
    <source>
        <dbReference type="ARBA" id="ARBA00022989"/>
    </source>
</evidence>
<gene>
    <name evidence="7" type="ORF">L3X38_037679</name>
</gene>
<keyword evidence="3 6" id="KW-0812">Transmembrane</keyword>
<keyword evidence="8" id="KW-1185">Reference proteome</keyword>
<accession>A0AAD4V5Z6</accession>
<comment type="subcellular location">
    <subcellularLocation>
        <location evidence="1">Membrane</location>
        <topology evidence="1">Multi-pass membrane protein</topology>
    </subcellularLocation>
</comment>
<dbReference type="AlphaFoldDB" id="A0AAD4V5Z6"/>
<comment type="caution">
    <text evidence="7">The sequence shown here is derived from an EMBL/GenBank/DDBJ whole genome shotgun (WGS) entry which is preliminary data.</text>
</comment>
<keyword evidence="5 6" id="KW-0472">Membrane</keyword>